<protein>
    <recommendedName>
        <fullName evidence="2">F-box domain-containing protein</fullName>
    </recommendedName>
</protein>
<dbReference type="CDD" id="cd09917">
    <property type="entry name" value="F-box_SF"/>
    <property type="match status" value="1"/>
</dbReference>
<keyword evidence="4" id="KW-1185">Reference proteome</keyword>
<accession>A0A9W9CYE3</accession>
<evidence type="ECO:0000313" key="3">
    <source>
        <dbReference type="EMBL" id="KAJ4392091.1"/>
    </source>
</evidence>
<dbReference type="Proteomes" id="UP001140453">
    <property type="component" value="Unassembled WGS sequence"/>
</dbReference>
<sequence length="547" mass="61468">MVKLRSKLHLRGQRRKSPFQRAFCPVECNAAVRTQSAGTPSMSGPTELPSSSLRGPTLGSLPEELLVRIASFCDLSDILRLRRSSRALHYSFGKNCVIEQVLIRLMEPSSSSSDSGRQDFLIEMIKAQLDEESRDEDFRRDVFLCLAVTIPARQRARMKGAVESLLARARIRGSCRDSGLGEDPQDLHAHHNDLDLAAQLERSIGVVSTLLVLGYSDICDLDLGRHLIVLNHWSVKSKLWTEKRLLKHKEVSLQLALAMVFGLINPADWVGVPPSPPEFLKLAQRVRADYRGSDFTFSSQSFYLSWVGLQTRSLQLAGLIAYTLKAGGLEDIPRSDLLPLLRGSILMSDRWTRHIPHPSINQQKMPLLENFSSTGIRTQPNSWQEWYTSRVRDLVNTIEDEEWYGYYVYTLGDNENPTSGGAQDPAMEHIHFKLGSRPALPSSRSQGSTATSPTTTHPSKLPLEARAGKDGVMAEFDFVGSININTGTMDLRKSYRGAHYWDYEGIMTPLGIIGEWGREGTGFDGYFWLWKRSWMVNDAVQRTHGYS</sequence>
<feature type="compositionally biased region" description="Low complexity" evidence="1">
    <location>
        <begin position="448"/>
        <end position="459"/>
    </location>
</feature>
<feature type="region of interest" description="Disordered" evidence="1">
    <location>
        <begin position="35"/>
        <end position="56"/>
    </location>
</feature>
<comment type="caution">
    <text evidence="3">The sequence shown here is derived from an EMBL/GenBank/DDBJ whole genome shotgun (WGS) entry which is preliminary data.</text>
</comment>
<dbReference type="Pfam" id="PF00646">
    <property type="entry name" value="F-box"/>
    <property type="match status" value="1"/>
</dbReference>
<organism evidence="3 4">
    <name type="scientific">Gnomoniopsis smithogilvyi</name>
    <dbReference type="NCBI Taxonomy" id="1191159"/>
    <lineage>
        <taxon>Eukaryota</taxon>
        <taxon>Fungi</taxon>
        <taxon>Dikarya</taxon>
        <taxon>Ascomycota</taxon>
        <taxon>Pezizomycotina</taxon>
        <taxon>Sordariomycetes</taxon>
        <taxon>Sordariomycetidae</taxon>
        <taxon>Diaporthales</taxon>
        <taxon>Gnomoniaceae</taxon>
        <taxon>Gnomoniopsis</taxon>
    </lineage>
</organism>
<name>A0A9W9CYE3_9PEZI</name>
<dbReference type="PROSITE" id="PS50181">
    <property type="entry name" value="FBOX"/>
    <property type="match status" value="1"/>
</dbReference>
<feature type="domain" description="F-box" evidence="2">
    <location>
        <begin position="55"/>
        <end position="105"/>
    </location>
</feature>
<evidence type="ECO:0000256" key="1">
    <source>
        <dbReference type="SAM" id="MobiDB-lite"/>
    </source>
</evidence>
<gene>
    <name evidence="3" type="ORF">N0V93_005713</name>
</gene>
<dbReference type="InterPro" id="IPR036047">
    <property type="entry name" value="F-box-like_dom_sf"/>
</dbReference>
<dbReference type="InterPro" id="IPR001810">
    <property type="entry name" value="F-box_dom"/>
</dbReference>
<evidence type="ECO:0000259" key="2">
    <source>
        <dbReference type="PROSITE" id="PS50181"/>
    </source>
</evidence>
<feature type="region of interest" description="Disordered" evidence="1">
    <location>
        <begin position="438"/>
        <end position="462"/>
    </location>
</feature>
<dbReference type="OrthoDB" id="5139943at2759"/>
<dbReference type="SUPFAM" id="SSF81383">
    <property type="entry name" value="F-box domain"/>
    <property type="match status" value="1"/>
</dbReference>
<dbReference type="EMBL" id="JAPEVB010000003">
    <property type="protein sequence ID" value="KAJ4392091.1"/>
    <property type="molecule type" value="Genomic_DNA"/>
</dbReference>
<proteinExistence type="predicted"/>
<feature type="compositionally biased region" description="Polar residues" evidence="1">
    <location>
        <begin position="35"/>
        <end position="54"/>
    </location>
</feature>
<reference evidence="3" key="1">
    <citation type="submission" date="2022-10" db="EMBL/GenBank/DDBJ databases">
        <title>Tapping the CABI collections for fungal endophytes: first genome assemblies for Collariella, Neodidymelliopsis, Ascochyta clinopodiicola, Didymella pomorum, Didymosphaeria variabile, Neocosmospora piperis and Neocucurbitaria cava.</title>
        <authorList>
            <person name="Hill R."/>
        </authorList>
    </citation>
    <scope>NUCLEOTIDE SEQUENCE</scope>
    <source>
        <strain evidence="3">IMI 355082</strain>
    </source>
</reference>
<evidence type="ECO:0000313" key="4">
    <source>
        <dbReference type="Proteomes" id="UP001140453"/>
    </source>
</evidence>
<dbReference type="AlphaFoldDB" id="A0A9W9CYE3"/>